<dbReference type="InterPro" id="IPR011042">
    <property type="entry name" value="6-blade_b-propeller_TolB-like"/>
</dbReference>
<dbReference type="Gene3D" id="2.120.10.30">
    <property type="entry name" value="TolB, C-terminal domain"/>
    <property type="match status" value="1"/>
</dbReference>
<dbReference type="PROSITE" id="PS50026">
    <property type="entry name" value="EGF_3"/>
    <property type="match status" value="1"/>
</dbReference>
<comment type="caution">
    <text evidence="1">Lacks conserved residue(s) required for the propagation of feature annotation.</text>
</comment>
<dbReference type="PANTHER" id="PTHR24104:SF25">
    <property type="entry name" value="PROTEIN LIN-41"/>
    <property type="match status" value="1"/>
</dbReference>
<dbReference type="Gene3D" id="3.40.33.10">
    <property type="entry name" value="CAP"/>
    <property type="match status" value="2"/>
</dbReference>
<evidence type="ECO:0000256" key="2">
    <source>
        <dbReference type="SAM" id="SignalP"/>
    </source>
</evidence>
<dbReference type="PANTHER" id="PTHR24104">
    <property type="entry name" value="E3 UBIQUITIN-PROTEIN LIGASE NHLRC1-RELATED"/>
    <property type="match status" value="1"/>
</dbReference>
<name>A0AAD9NBP9_9ANNE</name>
<dbReference type="InterPro" id="IPR035940">
    <property type="entry name" value="CAP_sf"/>
</dbReference>
<dbReference type="GO" id="GO:0008270">
    <property type="term" value="F:zinc ion binding"/>
    <property type="evidence" value="ECO:0007669"/>
    <property type="project" value="UniProtKB-KW"/>
</dbReference>
<dbReference type="SUPFAM" id="SSF55797">
    <property type="entry name" value="PR-1-like"/>
    <property type="match status" value="1"/>
</dbReference>
<evidence type="ECO:0000313" key="4">
    <source>
        <dbReference type="EMBL" id="KAK2162311.1"/>
    </source>
</evidence>
<dbReference type="InterPro" id="IPR050952">
    <property type="entry name" value="TRIM-NHL_E3_ligases"/>
</dbReference>
<gene>
    <name evidence="4" type="ORF">LSH36_100g00035</name>
</gene>
<dbReference type="GO" id="GO:0000209">
    <property type="term" value="P:protein polyubiquitination"/>
    <property type="evidence" value="ECO:0007669"/>
    <property type="project" value="TreeGrafter"/>
</dbReference>
<dbReference type="Pfam" id="PF00188">
    <property type="entry name" value="CAP"/>
    <property type="match status" value="1"/>
</dbReference>
<feature type="chain" id="PRO_5041990953" description="EGF-like domain-containing protein" evidence="2">
    <location>
        <begin position="23"/>
        <end position="530"/>
    </location>
</feature>
<dbReference type="InterPro" id="IPR000742">
    <property type="entry name" value="EGF"/>
</dbReference>
<comment type="caution">
    <text evidence="4">The sequence shown here is derived from an EMBL/GenBank/DDBJ whole genome shotgun (WGS) entry which is preliminary data.</text>
</comment>
<accession>A0AAD9NBP9</accession>
<dbReference type="GO" id="GO:0043161">
    <property type="term" value="P:proteasome-mediated ubiquitin-dependent protein catabolic process"/>
    <property type="evidence" value="ECO:0007669"/>
    <property type="project" value="TreeGrafter"/>
</dbReference>
<keyword evidence="2" id="KW-0732">Signal</keyword>
<dbReference type="PROSITE" id="PS00022">
    <property type="entry name" value="EGF_1"/>
    <property type="match status" value="1"/>
</dbReference>
<dbReference type="PROSITE" id="PS01186">
    <property type="entry name" value="EGF_2"/>
    <property type="match status" value="1"/>
</dbReference>
<dbReference type="AlphaFoldDB" id="A0AAD9NBP9"/>
<proteinExistence type="predicted"/>
<evidence type="ECO:0000256" key="1">
    <source>
        <dbReference type="PROSITE-ProRule" id="PRU00076"/>
    </source>
</evidence>
<sequence>MFLQRCFVGCCVWILLISVCAAIGGTVPSDAAISGYRVTRSALKNQLTTEQRVDFLKAHNAFRRSVNPPASNMQFVVWHDDLADMAQEWAERCVWENGQPTRDPKPFEKIGQNKYVALEMTGMPMFNATFFICNYGPGGNGLSEKPYMDGAVCSSCPSGMICDSGLCVSRLKCDRKVCENGGTINELCDCVCPPGYDGPTCSTGGRSVCQKHRYKQPKEPMLIANDAIQPMEKARVDLFQLDGKDHLLVIDYMYNYSEVAVLICPSSNEIIKHLKIRYLSVSYPILEGLILDSDYLYSGDLIIAAYGSLRVYNGHGNLTTHPIQEVVLNFVSSVSIDRKRQTIAVTQWSEKRGPGSLHVFMLDRDSFTHQQYDISVEPMAVAVTKTGDYIVAGHGLQKYNNKGREVWNNDLVHSANVLCVDHQNNILVNVDNSDVFIFNQYGDVLLALSSKLLSLKPSGICVADDDDDDGGGAIFVCDETSNSVLLFDKQYNYVRSLVRLDYTPHRIAIYQTINLAIFSRPVHIINVYKL</sequence>
<dbReference type="EMBL" id="JAODUP010000100">
    <property type="protein sequence ID" value="KAK2162311.1"/>
    <property type="molecule type" value="Genomic_DNA"/>
</dbReference>
<keyword evidence="5" id="KW-1185">Reference proteome</keyword>
<organism evidence="4 5">
    <name type="scientific">Paralvinella palmiformis</name>
    <dbReference type="NCBI Taxonomy" id="53620"/>
    <lineage>
        <taxon>Eukaryota</taxon>
        <taxon>Metazoa</taxon>
        <taxon>Spiralia</taxon>
        <taxon>Lophotrochozoa</taxon>
        <taxon>Annelida</taxon>
        <taxon>Polychaeta</taxon>
        <taxon>Sedentaria</taxon>
        <taxon>Canalipalpata</taxon>
        <taxon>Terebellida</taxon>
        <taxon>Terebelliformia</taxon>
        <taxon>Alvinellidae</taxon>
        <taxon>Paralvinella</taxon>
    </lineage>
</organism>
<dbReference type="SUPFAM" id="SSF63825">
    <property type="entry name" value="YWTD domain"/>
    <property type="match status" value="1"/>
</dbReference>
<reference evidence="4" key="1">
    <citation type="journal article" date="2023" name="Mol. Biol. Evol.">
        <title>Third-Generation Sequencing Reveals the Adaptive Role of the Epigenome in Three Deep-Sea Polychaetes.</title>
        <authorList>
            <person name="Perez M."/>
            <person name="Aroh O."/>
            <person name="Sun Y."/>
            <person name="Lan Y."/>
            <person name="Juniper S.K."/>
            <person name="Young C.R."/>
            <person name="Angers B."/>
            <person name="Qian P.Y."/>
        </authorList>
    </citation>
    <scope>NUCLEOTIDE SEQUENCE</scope>
    <source>
        <strain evidence="4">P08H-3</strain>
    </source>
</reference>
<keyword evidence="1" id="KW-1015">Disulfide bond</keyword>
<dbReference type="SMART" id="SM00198">
    <property type="entry name" value="SCP"/>
    <property type="match status" value="1"/>
</dbReference>
<dbReference type="Proteomes" id="UP001208570">
    <property type="component" value="Unassembled WGS sequence"/>
</dbReference>
<dbReference type="InterPro" id="IPR014044">
    <property type="entry name" value="CAP_dom"/>
</dbReference>
<evidence type="ECO:0000313" key="5">
    <source>
        <dbReference type="Proteomes" id="UP001208570"/>
    </source>
</evidence>
<evidence type="ECO:0000259" key="3">
    <source>
        <dbReference type="PROSITE" id="PS50026"/>
    </source>
</evidence>
<feature type="disulfide bond" evidence="1">
    <location>
        <begin position="192"/>
        <end position="201"/>
    </location>
</feature>
<dbReference type="GO" id="GO:0061630">
    <property type="term" value="F:ubiquitin protein ligase activity"/>
    <property type="evidence" value="ECO:0007669"/>
    <property type="project" value="TreeGrafter"/>
</dbReference>
<feature type="signal peptide" evidence="2">
    <location>
        <begin position="1"/>
        <end position="22"/>
    </location>
</feature>
<keyword evidence="1" id="KW-0245">EGF-like domain</keyword>
<feature type="domain" description="EGF-like" evidence="3">
    <location>
        <begin position="169"/>
        <end position="202"/>
    </location>
</feature>
<protein>
    <recommendedName>
        <fullName evidence="3">EGF-like domain-containing protein</fullName>
    </recommendedName>
</protein>